<dbReference type="EMBL" id="BARS01040218">
    <property type="protein sequence ID" value="GAG33353.1"/>
    <property type="molecule type" value="Genomic_DNA"/>
</dbReference>
<proteinExistence type="predicted"/>
<protein>
    <recommendedName>
        <fullName evidence="2">Terminase large subunit gp17-like C-terminal domain-containing protein</fullName>
    </recommendedName>
</protein>
<gene>
    <name evidence="1" type="ORF">S01H1_61346</name>
</gene>
<name>X0X9K1_9ZZZZ</name>
<sequence>ADVEIQTSIRRGQLSFPNPRLVKISTPYLKGGVLFDDFQKHYGGDSPDVLVWKASSALMNPSLTPERLERLKRLDPQRYSREYEAEFSDDLSAFLPWEWVNDAVEEGRHELPPRENVRYLAAVDPSGGGRDAFTLSIVHGEGERSEPLVVQDLIRGWSRRGGESPELVGVVEEIAGLCKTYRVRTVVGDRYAAGWVRQAFEKAGITYRASKLDKSAAYLEALPLFSQGRIRLLDHPQQTRELQCLERRTRAGGK</sequence>
<feature type="non-terminal residue" evidence="1">
    <location>
        <position position="254"/>
    </location>
</feature>
<reference evidence="1" key="1">
    <citation type="journal article" date="2014" name="Front. Microbiol.">
        <title>High frequency of phylogenetically diverse reductive dehalogenase-homologous genes in deep subseafloor sedimentary metagenomes.</title>
        <authorList>
            <person name="Kawai M."/>
            <person name="Futagami T."/>
            <person name="Toyoda A."/>
            <person name="Takaki Y."/>
            <person name="Nishi S."/>
            <person name="Hori S."/>
            <person name="Arai W."/>
            <person name="Tsubouchi T."/>
            <person name="Morono Y."/>
            <person name="Uchiyama I."/>
            <person name="Ito T."/>
            <person name="Fujiyama A."/>
            <person name="Inagaki F."/>
            <person name="Takami H."/>
        </authorList>
    </citation>
    <scope>NUCLEOTIDE SEQUENCE</scope>
    <source>
        <strain evidence="1">Expedition CK06-06</strain>
    </source>
</reference>
<dbReference type="Gene3D" id="3.30.420.240">
    <property type="match status" value="1"/>
</dbReference>
<organism evidence="1">
    <name type="scientific">marine sediment metagenome</name>
    <dbReference type="NCBI Taxonomy" id="412755"/>
    <lineage>
        <taxon>unclassified sequences</taxon>
        <taxon>metagenomes</taxon>
        <taxon>ecological metagenomes</taxon>
    </lineage>
</organism>
<feature type="non-terminal residue" evidence="1">
    <location>
        <position position="1"/>
    </location>
</feature>
<comment type="caution">
    <text evidence="1">The sequence shown here is derived from an EMBL/GenBank/DDBJ whole genome shotgun (WGS) entry which is preliminary data.</text>
</comment>
<evidence type="ECO:0000313" key="1">
    <source>
        <dbReference type="EMBL" id="GAG33353.1"/>
    </source>
</evidence>
<evidence type="ECO:0008006" key="2">
    <source>
        <dbReference type="Google" id="ProtNLM"/>
    </source>
</evidence>
<dbReference type="AlphaFoldDB" id="X0X9K1"/>
<accession>X0X9K1</accession>